<sequence length="305" mass="35188">MSSKQLNIVVLLFIFFFINACNTSVELPGLKEDIEIDDTFTACLLGDESQDYLEVVTWNIEHFPKHAETLSFVAGTIVNSSYDLWGVQEVEEINDLKKITKIDPRYSVIVDNDVAKGVNGNYHLAYVYRNDHLEIIDQKILSAGEFDGYYFPRRPLWVKFKNKINNEEFVVINLHLKCCGGSQNSMRRTEAGLILKRFLDKEHSADKVIVLGDYNTVIAPYTDSDMQHFLIDNQNYKFSDQLLADSNEPHQWSYPNWPSHIDHILMTNELFSQFKEAITLPLDNCSGYYDAKVSDHRPVLSIFRN</sequence>
<dbReference type="RefSeq" id="WP_144077147.1">
    <property type="nucleotide sequence ID" value="NZ_CP076130.1"/>
</dbReference>
<evidence type="ECO:0000313" key="2">
    <source>
        <dbReference type="EMBL" id="QWG10655.1"/>
    </source>
</evidence>
<keyword evidence="3" id="KW-1185">Reference proteome</keyword>
<dbReference type="InterPro" id="IPR005135">
    <property type="entry name" value="Endo/exonuclease/phosphatase"/>
</dbReference>
<dbReference type="Gene3D" id="3.60.10.10">
    <property type="entry name" value="Endonuclease/exonuclease/phosphatase"/>
    <property type="match status" value="1"/>
</dbReference>
<dbReference type="Proteomes" id="UP000682802">
    <property type="component" value="Plasmid p1"/>
</dbReference>
<feature type="domain" description="Endonuclease/exonuclease/phosphatase" evidence="1">
    <location>
        <begin position="56"/>
        <end position="296"/>
    </location>
</feature>
<protein>
    <submittedName>
        <fullName evidence="2">Endonuclease/exonuclease/phosphatase family protein</fullName>
    </submittedName>
</protein>
<dbReference type="SUPFAM" id="SSF56219">
    <property type="entry name" value="DNase I-like"/>
    <property type="match status" value="1"/>
</dbReference>
<proteinExistence type="predicted"/>
<organism evidence="2 3">
    <name type="scientific">Flammeovirga kamogawensis</name>
    <dbReference type="NCBI Taxonomy" id="373891"/>
    <lineage>
        <taxon>Bacteria</taxon>
        <taxon>Pseudomonadati</taxon>
        <taxon>Bacteroidota</taxon>
        <taxon>Cytophagia</taxon>
        <taxon>Cytophagales</taxon>
        <taxon>Flammeovirgaceae</taxon>
        <taxon>Flammeovirga</taxon>
    </lineage>
</organism>
<evidence type="ECO:0000313" key="3">
    <source>
        <dbReference type="Proteomes" id="UP000682802"/>
    </source>
</evidence>
<dbReference type="InterPro" id="IPR036691">
    <property type="entry name" value="Endo/exonu/phosph_ase_sf"/>
</dbReference>
<dbReference type="Pfam" id="PF03372">
    <property type="entry name" value="Exo_endo_phos"/>
    <property type="match status" value="1"/>
</dbReference>
<keyword evidence="2" id="KW-0614">Plasmid</keyword>
<name>A0ABX8H639_9BACT</name>
<keyword evidence="2" id="KW-0540">Nuclease</keyword>
<dbReference type="GO" id="GO:0004519">
    <property type="term" value="F:endonuclease activity"/>
    <property type="evidence" value="ECO:0007669"/>
    <property type="project" value="UniProtKB-KW"/>
</dbReference>
<reference evidence="2 3" key="1">
    <citation type="submission" date="2021-05" db="EMBL/GenBank/DDBJ databases">
        <title>Comparative genomic studies on the polysaccharide-degrading batcterial strains of the Flammeovirga genus.</title>
        <authorList>
            <person name="Zewei F."/>
            <person name="Zheng Z."/>
            <person name="Yu L."/>
            <person name="Ruyue G."/>
            <person name="Yanhong M."/>
            <person name="Yuanyuan C."/>
            <person name="Jingyan G."/>
            <person name="Wenjun H."/>
        </authorList>
    </citation>
    <scope>NUCLEOTIDE SEQUENCE [LARGE SCALE GENOMIC DNA]</scope>
    <source>
        <strain evidence="2 3">YS10</strain>
        <plasmid evidence="2 3">p1</plasmid>
    </source>
</reference>
<evidence type="ECO:0000259" key="1">
    <source>
        <dbReference type="Pfam" id="PF03372"/>
    </source>
</evidence>
<gene>
    <name evidence="2" type="ORF">KM029_25055</name>
</gene>
<geneLocation type="plasmid" evidence="2 3">
    <name>p1</name>
</geneLocation>
<keyword evidence="2" id="KW-0378">Hydrolase</keyword>
<dbReference type="EMBL" id="CP076130">
    <property type="protein sequence ID" value="QWG10655.1"/>
    <property type="molecule type" value="Genomic_DNA"/>
</dbReference>
<keyword evidence="2" id="KW-0255">Endonuclease</keyword>
<accession>A0ABX8H639</accession>